<dbReference type="STRING" id="349064.SAMN05660429_02863"/>
<dbReference type="PANTHER" id="PTHR11705">
    <property type="entry name" value="PROTEASE FAMILY M14 CARBOXYPEPTIDASE A,B"/>
    <property type="match status" value="1"/>
</dbReference>
<evidence type="ECO:0000256" key="5">
    <source>
        <dbReference type="ARBA" id="ARBA00022833"/>
    </source>
</evidence>
<dbReference type="GO" id="GO:0004181">
    <property type="term" value="F:metallocarboxypeptidase activity"/>
    <property type="evidence" value="ECO:0007669"/>
    <property type="project" value="InterPro"/>
</dbReference>
<dbReference type="RefSeq" id="WP_093331969.1">
    <property type="nucleotide sequence ID" value="NZ_AP027363.1"/>
</dbReference>
<dbReference type="InterPro" id="IPR029062">
    <property type="entry name" value="Class_I_gatase-like"/>
</dbReference>
<evidence type="ECO:0000256" key="3">
    <source>
        <dbReference type="ARBA" id="ARBA00022670"/>
    </source>
</evidence>
<gene>
    <name evidence="10" type="ORF">SAMN05660429_02863</name>
</gene>
<keyword evidence="6" id="KW-0482">Metalloprotease</keyword>
<dbReference type="GO" id="GO:0006508">
    <property type="term" value="P:proteolysis"/>
    <property type="evidence" value="ECO:0007669"/>
    <property type="project" value="UniProtKB-KW"/>
</dbReference>
<evidence type="ECO:0000256" key="6">
    <source>
        <dbReference type="ARBA" id="ARBA00023049"/>
    </source>
</evidence>
<name>A0A1I0HNU8_THASX</name>
<comment type="caution">
    <text evidence="7">Lacks conserved residue(s) required for the propagation of feature annotation.</text>
</comment>
<evidence type="ECO:0000313" key="11">
    <source>
        <dbReference type="Proteomes" id="UP000199308"/>
    </source>
</evidence>
<sequence length="846" mass="94823">MNLKQTIVTLCCALLVTITHAKTAPEFIGANHSYNTDIPLPAASLGFELGERHIRHDQLVAYMEAVANVSDRVKLTDMGRTTEFRKQLLLTISSPENLANLPALLNERKDYQAPLKDNKLIVWLGYSVHGDEISGANASLAVVYHFAASQDKSVDELLKDTIIVVEPSINPDGMDRFVNWVYTHGGITPNDDANHIEHHQGWRTGRTNHFGFDLNRDWLLLAHQETRNRLKYFHQYRPHVLGDFHEMGANSSYFFQPGIPSRTNPLTSKENIALTNELAKFHAGALDQEKRLYYSKENFDDFYYGKGSTYPDINGSVGILFEQASSRGMQQQTVNGLLTFEYSIHNQVLTSLSTVEGAWKNQQRLKTFQREFYNGAKDRADDEKFDGYIVGSKDTHRMTLFLDKLKQHQINAYQVTKSITVNKKTYRSDEAYYIPLAQAQYGLIKALFTTQKSFQDNTFYDVSGWTLPLAMDIPFAQVKSSRSVKTAQQAWQKASDLTQDVAADGYAYIFNWHYYNSPALLNDLLASGISAKVATKSFGAEIDGKKRVFPVGTVMIPDALQQNTDWQQQLIVTAKRHKVPLQALTTGFSTSGIDLGSGSFRLLKQPKVLLVGGKGTSQYEAAEVLYTLDQEWKIPVTVVEKQRLHRIDLADYSHVFMVDGVYSDVTASLSKKLDAWVKQGGVIYGQKRAAQWLATKGMLDIDFVSKKQIESVFDTGDLSYQDKESLAARKRIAGAIFESTIDLSHPLAYGFGDAQLPLFRNSTLIMELPIKPFRTVAKYTESPLMSGYTDELLVDQVANNAAIVAHNHGKGRVVATADVLAFRGYWQGSAKLLANILFFGHAFSAN</sequence>
<dbReference type="InterPro" id="IPR000834">
    <property type="entry name" value="Peptidase_M14"/>
</dbReference>
<dbReference type="PROSITE" id="PS52035">
    <property type="entry name" value="PEPTIDASE_M14"/>
    <property type="match status" value="1"/>
</dbReference>
<evidence type="ECO:0000313" key="10">
    <source>
        <dbReference type="EMBL" id="SET85426.1"/>
    </source>
</evidence>
<evidence type="ECO:0000259" key="9">
    <source>
        <dbReference type="PROSITE" id="PS52035"/>
    </source>
</evidence>
<dbReference type="Pfam" id="PF00246">
    <property type="entry name" value="Peptidase_M14"/>
    <property type="match status" value="1"/>
</dbReference>
<comment type="similarity">
    <text evidence="2 7">Belongs to the peptidase M14 family.</text>
</comment>
<evidence type="ECO:0000256" key="1">
    <source>
        <dbReference type="ARBA" id="ARBA00001947"/>
    </source>
</evidence>
<evidence type="ECO:0000256" key="7">
    <source>
        <dbReference type="PROSITE-ProRule" id="PRU01379"/>
    </source>
</evidence>
<feature type="domain" description="Peptidase M14" evidence="9">
    <location>
        <begin position="52"/>
        <end position="344"/>
    </location>
</feature>
<keyword evidence="4" id="KW-0378">Hydrolase</keyword>
<dbReference type="EMBL" id="FOHK01000017">
    <property type="protein sequence ID" value="SET85426.1"/>
    <property type="molecule type" value="Genomic_DNA"/>
</dbReference>
<comment type="cofactor">
    <cofactor evidence="1">
        <name>Zn(2+)</name>
        <dbReference type="ChEBI" id="CHEBI:29105"/>
    </cofactor>
</comment>
<accession>A0A1I0HNU8</accession>
<proteinExistence type="inferred from homology"/>
<dbReference type="Proteomes" id="UP000199308">
    <property type="component" value="Unassembled WGS sequence"/>
</dbReference>
<reference evidence="10 11" key="1">
    <citation type="submission" date="2016-10" db="EMBL/GenBank/DDBJ databases">
        <authorList>
            <person name="de Groot N.N."/>
        </authorList>
    </citation>
    <scope>NUCLEOTIDE SEQUENCE [LARGE SCALE GENOMIC DNA]</scope>
    <source>
        <strain evidence="10 11">DSM 19706</strain>
    </source>
</reference>
<dbReference type="Gene3D" id="3.40.630.10">
    <property type="entry name" value="Zn peptidases"/>
    <property type="match status" value="1"/>
</dbReference>
<feature type="chain" id="PRO_5011497882" evidence="8">
    <location>
        <begin position="22"/>
        <end position="846"/>
    </location>
</feature>
<organism evidence="10 11">
    <name type="scientific">Thalassotalea agarivorans</name>
    <name type="common">Thalassomonas agarivorans</name>
    <dbReference type="NCBI Taxonomy" id="349064"/>
    <lineage>
        <taxon>Bacteria</taxon>
        <taxon>Pseudomonadati</taxon>
        <taxon>Pseudomonadota</taxon>
        <taxon>Gammaproteobacteria</taxon>
        <taxon>Alteromonadales</taxon>
        <taxon>Colwelliaceae</taxon>
        <taxon>Thalassotalea</taxon>
    </lineage>
</organism>
<protein>
    <submittedName>
        <fullName evidence="10">Zinc carboxypeptidase</fullName>
    </submittedName>
</protein>
<keyword evidence="11" id="KW-1185">Reference proteome</keyword>
<keyword evidence="3" id="KW-0645">Protease</keyword>
<dbReference type="AlphaFoldDB" id="A0A1I0HNU8"/>
<evidence type="ECO:0000256" key="4">
    <source>
        <dbReference type="ARBA" id="ARBA00022801"/>
    </source>
</evidence>
<dbReference type="GO" id="GO:0008270">
    <property type="term" value="F:zinc ion binding"/>
    <property type="evidence" value="ECO:0007669"/>
    <property type="project" value="InterPro"/>
</dbReference>
<keyword evidence="8" id="KW-0732">Signal</keyword>
<dbReference type="SUPFAM" id="SSF53187">
    <property type="entry name" value="Zn-dependent exopeptidases"/>
    <property type="match status" value="1"/>
</dbReference>
<dbReference type="SUPFAM" id="SSF52317">
    <property type="entry name" value="Class I glutamine amidotransferase-like"/>
    <property type="match status" value="1"/>
</dbReference>
<dbReference type="GO" id="GO:0005615">
    <property type="term" value="C:extracellular space"/>
    <property type="evidence" value="ECO:0007669"/>
    <property type="project" value="TreeGrafter"/>
</dbReference>
<keyword evidence="10" id="KW-0121">Carboxypeptidase</keyword>
<evidence type="ECO:0000256" key="2">
    <source>
        <dbReference type="ARBA" id="ARBA00005988"/>
    </source>
</evidence>
<evidence type="ECO:0000256" key="8">
    <source>
        <dbReference type="SAM" id="SignalP"/>
    </source>
</evidence>
<feature type="signal peptide" evidence="8">
    <location>
        <begin position="1"/>
        <end position="21"/>
    </location>
</feature>
<dbReference type="OrthoDB" id="9758209at2"/>
<keyword evidence="5" id="KW-0862">Zinc</keyword>
<dbReference type="PANTHER" id="PTHR11705:SF143">
    <property type="entry name" value="SLL0236 PROTEIN"/>
    <property type="match status" value="1"/>
</dbReference>